<dbReference type="PROSITE" id="PS01278">
    <property type="entry name" value="MTTASE_RADICAL"/>
    <property type="match status" value="1"/>
</dbReference>
<keyword evidence="9" id="KW-0479">Metal-binding</keyword>
<keyword evidence="6" id="KW-0808">Transferase</keyword>
<evidence type="ECO:0000256" key="6">
    <source>
        <dbReference type="ARBA" id="ARBA00022679"/>
    </source>
</evidence>
<dbReference type="InterPro" id="IPR005839">
    <property type="entry name" value="Methylthiotransferase"/>
</dbReference>
<keyword evidence="4" id="KW-0004">4Fe-4S</keyword>
<reference evidence="18" key="2">
    <citation type="journal article" date="2021" name="PeerJ">
        <title>Extensive microbial diversity within the chicken gut microbiome revealed by metagenomics and culture.</title>
        <authorList>
            <person name="Gilroy R."/>
            <person name="Ravi A."/>
            <person name="Getino M."/>
            <person name="Pursley I."/>
            <person name="Horton D.L."/>
            <person name="Alikhan N.F."/>
            <person name="Baker D."/>
            <person name="Gharbi K."/>
            <person name="Hall N."/>
            <person name="Watson M."/>
            <person name="Adriaenssens E.M."/>
            <person name="Foster-Nyarko E."/>
            <person name="Jarju S."/>
            <person name="Secka A."/>
            <person name="Antonio M."/>
            <person name="Oren A."/>
            <person name="Chaudhuri R.R."/>
            <person name="La Ragione R."/>
            <person name="Hildebrand F."/>
            <person name="Pallen M.J."/>
        </authorList>
    </citation>
    <scope>NUCLEOTIDE SEQUENCE</scope>
    <source>
        <strain evidence="18">1383</strain>
    </source>
</reference>
<comment type="cofactor">
    <cofactor evidence="1">
        <name>[4Fe-4S] cluster</name>
        <dbReference type="ChEBI" id="CHEBI:49883"/>
    </cofactor>
</comment>
<feature type="domain" description="Radical SAM core" evidence="17">
    <location>
        <begin position="145"/>
        <end position="375"/>
    </location>
</feature>
<dbReference type="Gene3D" id="3.80.30.20">
    <property type="entry name" value="tm_1862 like domain"/>
    <property type="match status" value="1"/>
</dbReference>
<dbReference type="AlphaFoldDB" id="A0A9D1HAR8"/>
<evidence type="ECO:0000256" key="8">
    <source>
        <dbReference type="ARBA" id="ARBA00022694"/>
    </source>
</evidence>
<dbReference type="SFLD" id="SFLDS00029">
    <property type="entry name" value="Radical_SAM"/>
    <property type="match status" value="1"/>
</dbReference>
<evidence type="ECO:0000256" key="11">
    <source>
        <dbReference type="ARBA" id="ARBA00023014"/>
    </source>
</evidence>
<dbReference type="InterPro" id="IPR038135">
    <property type="entry name" value="Methylthiotransferase_N_sf"/>
</dbReference>
<evidence type="ECO:0000256" key="13">
    <source>
        <dbReference type="ARBA" id="ARBA00051661"/>
    </source>
</evidence>
<dbReference type="SUPFAM" id="SSF102114">
    <property type="entry name" value="Radical SAM enzymes"/>
    <property type="match status" value="1"/>
</dbReference>
<dbReference type="Proteomes" id="UP000824161">
    <property type="component" value="Unassembled WGS sequence"/>
</dbReference>
<dbReference type="InterPro" id="IPR020612">
    <property type="entry name" value="Methylthiotransferase_CS"/>
</dbReference>
<comment type="catalytic activity">
    <reaction evidence="13">
        <text>N(6)-L-threonylcarbamoyladenosine(37) in tRNA + (sulfur carrier)-SH + AH2 + 2 S-adenosyl-L-methionine = 2-methylsulfanyl-N(6)-L-threonylcarbamoyladenosine(37) in tRNA + (sulfur carrier)-H + 5'-deoxyadenosine + L-methionine + A + S-adenosyl-L-homocysteine + 2 H(+)</text>
        <dbReference type="Rhea" id="RHEA:37075"/>
        <dbReference type="Rhea" id="RHEA-COMP:10163"/>
        <dbReference type="Rhea" id="RHEA-COMP:11092"/>
        <dbReference type="Rhea" id="RHEA-COMP:14737"/>
        <dbReference type="Rhea" id="RHEA-COMP:14739"/>
        <dbReference type="ChEBI" id="CHEBI:13193"/>
        <dbReference type="ChEBI" id="CHEBI:15378"/>
        <dbReference type="ChEBI" id="CHEBI:17319"/>
        <dbReference type="ChEBI" id="CHEBI:17499"/>
        <dbReference type="ChEBI" id="CHEBI:29917"/>
        <dbReference type="ChEBI" id="CHEBI:57844"/>
        <dbReference type="ChEBI" id="CHEBI:57856"/>
        <dbReference type="ChEBI" id="CHEBI:59789"/>
        <dbReference type="ChEBI" id="CHEBI:64428"/>
        <dbReference type="ChEBI" id="CHEBI:74418"/>
        <dbReference type="ChEBI" id="CHEBI:74420"/>
        <dbReference type="EC" id="2.8.4.5"/>
    </reaction>
</comment>
<gene>
    <name evidence="18" type="primary">mtaB</name>
    <name evidence="18" type="ORF">IAC44_02105</name>
</gene>
<keyword evidence="8" id="KW-0819">tRNA processing</keyword>
<dbReference type="EMBL" id="DVLY01000049">
    <property type="protein sequence ID" value="HIT97612.1"/>
    <property type="molecule type" value="Genomic_DNA"/>
</dbReference>
<dbReference type="GO" id="GO:0046872">
    <property type="term" value="F:metal ion binding"/>
    <property type="evidence" value="ECO:0007669"/>
    <property type="project" value="UniProtKB-KW"/>
</dbReference>
<comment type="similarity">
    <text evidence="14">Belongs to the methylthiotransferase family. MtaB subfamily.</text>
</comment>
<dbReference type="SFLD" id="SFLDG01082">
    <property type="entry name" value="B12-binding_domain_containing"/>
    <property type="match status" value="1"/>
</dbReference>
<sequence>MKTPQTEQQPAVAFYTLGCKLNFAETSAIARTFEARGYRRVEWEDDAQVYVINTCTVTENADRRVRSLVRGVLRRRKDAFVVAAGCYAQVNPEEIRRSVGVSLVVGATDKFRIPELLPADLRRTPTQVVRTDLTESVPYHGAYSLSERTRAFLKIQDGCDYRCSYCTIPRARGGSRSEPLESVLESARTIVASGIREIVLTGVNTGDWGRTQGTGETFFDLVQALEGVEGLDRIRISSIEPNLLTDSILEFIARSRRFVPHFHIPLQSGCDQVLRQMRRRYLTPLYRHRVERIRELMPHACIGADVIVGFPTETDEYFRQSYDFIESLDLSYLHVFTYSERENTPAAEMGVSVPPAVRAARSRTLHRLGEKKRAAFYLRHQGQVREVLLESENKEGWMFGFTDNYIKVRLPYDPHLVGTLRAVRLGPLAGDGLLDASLL</sequence>
<dbReference type="PANTHER" id="PTHR11918">
    <property type="entry name" value="RADICAL SAM PROTEINS"/>
    <property type="match status" value="1"/>
</dbReference>
<keyword evidence="11" id="KW-0411">Iron-sulfur</keyword>
<dbReference type="SFLD" id="SFLDG01061">
    <property type="entry name" value="methylthiotransferase"/>
    <property type="match status" value="1"/>
</dbReference>
<comment type="caution">
    <text evidence="18">The sequence shown here is derived from an EMBL/GenBank/DDBJ whole genome shotgun (WGS) entry which is preliminary data.</text>
</comment>
<dbReference type="InterPro" id="IPR007197">
    <property type="entry name" value="rSAM"/>
</dbReference>
<protein>
    <recommendedName>
        <fullName evidence="15">Threonylcarbamoyladenosine tRNA methylthiotransferase MtaB</fullName>
        <ecNumber evidence="3">2.8.4.5</ecNumber>
    </recommendedName>
    <alternativeName>
        <fullName evidence="12">tRNA-t(6)A37 methylthiotransferase</fullName>
    </alternativeName>
</protein>
<evidence type="ECO:0000256" key="12">
    <source>
        <dbReference type="ARBA" id="ARBA00031213"/>
    </source>
</evidence>
<dbReference type="GO" id="GO:0051539">
    <property type="term" value="F:4 iron, 4 sulfur cluster binding"/>
    <property type="evidence" value="ECO:0007669"/>
    <property type="project" value="UniProtKB-KW"/>
</dbReference>
<dbReference type="Pfam" id="PF00919">
    <property type="entry name" value="UPF0004"/>
    <property type="match status" value="1"/>
</dbReference>
<reference evidence="18" key="1">
    <citation type="submission" date="2020-10" db="EMBL/GenBank/DDBJ databases">
        <authorList>
            <person name="Gilroy R."/>
        </authorList>
    </citation>
    <scope>NUCLEOTIDE SEQUENCE</scope>
    <source>
        <strain evidence="18">1383</strain>
    </source>
</reference>
<dbReference type="InterPro" id="IPR023404">
    <property type="entry name" value="rSAM_horseshoe"/>
</dbReference>
<evidence type="ECO:0000259" key="16">
    <source>
        <dbReference type="PROSITE" id="PS51449"/>
    </source>
</evidence>
<accession>A0A9D1HAR8</accession>
<comment type="function">
    <text evidence="2">Catalyzes the methylthiolation of N6-threonylcarbamoyladenosine (t(6)A), leading to the formation of 2-methylthio-N6-threonylcarbamoyladenosine (ms(2)t(6)A) at position 37 in tRNAs that read codons beginning with adenine.</text>
</comment>
<dbReference type="Gene3D" id="3.40.50.12160">
    <property type="entry name" value="Methylthiotransferase, N-terminal domain"/>
    <property type="match status" value="1"/>
</dbReference>
<dbReference type="PROSITE" id="PS51449">
    <property type="entry name" value="MTTASE_N"/>
    <property type="match status" value="1"/>
</dbReference>
<keyword evidence="5" id="KW-0963">Cytoplasm</keyword>
<dbReference type="InterPro" id="IPR006467">
    <property type="entry name" value="MiaB-like_bact"/>
</dbReference>
<dbReference type="SMART" id="SM00729">
    <property type="entry name" value="Elp3"/>
    <property type="match status" value="1"/>
</dbReference>
<dbReference type="PANTHER" id="PTHR11918:SF45">
    <property type="entry name" value="THREONYLCARBAMOYLADENOSINE TRNA METHYLTHIOTRANSFERASE"/>
    <property type="match status" value="1"/>
</dbReference>
<evidence type="ECO:0000256" key="9">
    <source>
        <dbReference type="ARBA" id="ARBA00022723"/>
    </source>
</evidence>
<evidence type="ECO:0000256" key="4">
    <source>
        <dbReference type="ARBA" id="ARBA00022485"/>
    </source>
</evidence>
<dbReference type="CDD" id="cd01335">
    <property type="entry name" value="Radical_SAM"/>
    <property type="match status" value="1"/>
</dbReference>
<evidence type="ECO:0000313" key="19">
    <source>
        <dbReference type="Proteomes" id="UP000824161"/>
    </source>
</evidence>
<dbReference type="EC" id="2.8.4.5" evidence="3"/>
<evidence type="ECO:0000256" key="5">
    <source>
        <dbReference type="ARBA" id="ARBA00022490"/>
    </source>
</evidence>
<name>A0A9D1HAR8_9FLAO</name>
<evidence type="ECO:0000256" key="3">
    <source>
        <dbReference type="ARBA" id="ARBA00013273"/>
    </source>
</evidence>
<evidence type="ECO:0000259" key="17">
    <source>
        <dbReference type="PROSITE" id="PS51918"/>
    </source>
</evidence>
<evidence type="ECO:0000256" key="15">
    <source>
        <dbReference type="ARBA" id="ARBA00069898"/>
    </source>
</evidence>
<feature type="domain" description="MTTase N-terminal" evidence="16">
    <location>
        <begin position="10"/>
        <end position="122"/>
    </location>
</feature>
<dbReference type="PROSITE" id="PS51918">
    <property type="entry name" value="RADICAL_SAM"/>
    <property type="match status" value="1"/>
</dbReference>
<dbReference type="NCBIfam" id="TIGR00089">
    <property type="entry name" value="MiaB/RimO family radical SAM methylthiotransferase"/>
    <property type="match status" value="1"/>
</dbReference>
<evidence type="ECO:0000256" key="2">
    <source>
        <dbReference type="ARBA" id="ARBA00002399"/>
    </source>
</evidence>
<dbReference type="InterPro" id="IPR058240">
    <property type="entry name" value="rSAM_sf"/>
</dbReference>
<dbReference type="GO" id="GO:0035598">
    <property type="term" value="F:tRNA (N(6)-L-threonylcarbamoyladenosine(37)-C(2))-methylthiotransferase activity"/>
    <property type="evidence" value="ECO:0007669"/>
    <property type="project" value="UniProtKB-EC"/>
</dbReference>
<dbReference type="InterPro" id="IPR006638">
    <property type="entry name" value="Elp3/MiaA/NifB-like_rSAM"/>
</dbReference>
<evidence type="ECO:0000256" key="1">
    <source>
        <dbReference type="ARBA" id="ARBA00001966"/>
    </source>
</evidence>
<dbReference type="NCBIfam" id="TIGR01579">
    <property type="entry name" value="MiaB-like-C"/>
    <property type="match status" value="1"/>
</dbReference>
<dbReference type="FunFam" id="3.80.30.20:FF:000001">
    <property type="entry name" value="tRNA-2-methylthio-N(6)-dimethylallyladenosine synthase 2"/>
    <property type="match status" value="1"/>
</dbReference>
<keyword evidence="10" id="KW-0408">Iron</keyword>
<dbReference type="InterPro" id="IPR013848">
    <property type="entry name" value="Methylthiotransferase_N"/>
</dbReference>
<dbReference type="Pfam" id="PF04055">
    <property type="entry name" value="Radical_SAM"/>
    <property type="match status" value="1"/>
</dbReference>
<proteinExistence type="inferred from homology"/>
<keyword evidence="7" id="KW-0949">S-adenosyl-L-methionine</keyword>
<dbReference type="FunFam" id="3.40.50.12160:FF:000004">
    <property type="entry name" value="Threonylcarbamoyladenosine tRNA methylthiotransferase MtaB"/>
    <property type="match status" value="1"/>
</dbReference>
<evidence type="ECO:0000256" key="7">
    <source>
        <dbReference type="ARBA" id="ARBA00022691"/>
    </source>
</evidence>
<evidence type="ECO:0000313" key="18">
    <source>
        <dbReference type="EMBL" id="HIT97612.1"/>
    </source>
</evidence>
<evidence type="ECO:0000256" key="10">
    <source>
        <dbReference type="ARBA" id="ARBA00023004"/>
    </source>
</evidence>
<evidence type="ECO:0000256" key="14">
    <source>
        <dbReference type="ARBA" id="ARBA00061574"/>
    </source>
</evidence>
<organism evidence="18 19">
    <name type="scientific">Candidatus Merdimorpha stercoravium</name>
    <dbReference type="NCBI Taxonomy" id="2840863"/>
    <lineage>
        <taxon>Bacteria</taxon>
        <taxon>Pseudomonadati</taxon>
        <taxon>Bacteroidota</taxon>
        <taxon>Flavobacteriia</taxon>
        <taxon>Flavobacteriales</taxon>
        <taxon>Candidatus Merdimorpha</taxon>
    </lineage>
</organism>